<dbReference type="SUPFAM" id="SSF54637">
    <property type="entry name" value="Thioesterase/thiol ester dehydrase-isomerase"/>
    <property type="match status" value="2"/>
</dbReference>
<evidence type="ECO:0000256" key="1">
    <source>
        <dbReference type="SAM" id="SignalP"/>
    </source>
</evidence>
<evidence type="ECO:0000313" key="3">
    <source>
        <dbReference type="Proteomes" id="UP001153069"/>
    </source>
</evidence>
<gene>
    <name evidence="2" type="ORF">SEMRO_47_G027680.1</name>
</gene>
<dbReference type="EMBL" id="CAICTM010000047">
    <property type="protein sequence ID" value="CAB9498847.1"/>
    <property type="molecule type" value="Genomic_DNA"/>
</dbReference>
<dbReference type="OrthoDB" id="46661at2759"/>
<keyword evidence="3" id="KW-1185">Reference proteome</keyword>
<name>A0A9N8D9L2_9STRA</name>
<dbReference type="Gene3D" id="3.10.129.10">
    <property type="entry name" value="Hotdog Thioesterase"/>
    <property type="match status" value="1"/>
</dbReference>
<proteinExistence type="predicted"/>
<evidence type="ECO:0008006" key="4">
    <source>
        <dbReference type="Google" id="ProtNLM"/>
    </source>
</evidence>
<dbReference type="AlphaFoldDB" id="A0A9N8D9L2"/>
<keyword evidence="1" id="KW-0732">Signal</keyword>
<feature type="chain" id="PRO_5040122282" description="Thioesterase domain-containing protein" evidence="1">
    <location>
        <begin position="33"/>
        <end position="449"/>
    </location>
</feature>
<organism evidence="2 3">
    <name type="scientific">Seminavis robusta</name>
    <dbReference type="NCBI Taxonomy" id="568900"/>
    <lineage>
        <taxon>Eukaryota</taxon>
        <taxon>Sar</taxon>
        <taxon>Stramenopiles</taxon>
        <taxon>Ochrophyta</taxon>
        <taxon>Bacillariophyta</taxon>
        <taxon>Bacillariophyceae</taxon>
        <taxon>Bacillariophycidae</taxon>
        <taxon>Naviculales</taxon>
        <taxon>Naviculaceae</taxon>
        <taxon>Seminavis</taxon>
    </lineage>
</organism>
<comment type="caution">
    <text evidence="2">The sequence shown here is derived from an EMBL/GenBank/DDBJ whole genome shotgun (WGS) entry which is preliminary data.</text>
</comment>
<dbReference type="Proteomes" id="UP001153069">
    <property type="component" value="Unassembled WGS sequence"/>
</dbReference>
<reference evidence="2" key="1">
    <citation type="submission" date="2020-06" db="EMBL/GenBank/DDBJ databases">
        <authorList>
            <consortium name="Plant Systems Biology data submission"/>
        </authorList>
    </citation>
    <scope>NUCLEOTIDE SEQUENCE</scope>
    <source>
        <strain evidence="2">D6</strain>
    </source>
</reference>
<protein>
    <recommendedName>
        <fullName evidence="4">Thioesterase domain-containing protein</fullName>
    </recommendedName>
</protein>
<accession>A0A9N8D9L2</accession>
<evidence type="ECO:0000313" key="2">
    <source>
        <dbReference type="EMBL" id="CAB9498847.1"/>
    </source>
</evidence>
<feature type="signal peptide" evidence="1">
    <location>
        <begin position="1"/>
        <end position="32"/>
    </location>
</feature>
<dbReference type="InterPro" id="IPR029069">
    <property type="entry name" value="HotDog_dom_sf"/>
</dbReference>
<sequence length="449" mass="50274">MKMNLQIMAMPSLFSRLLILASLASFQVVAFGTPSFGRTSTSSSTSRPSSVSTVDFSDGHLSSFCSVEPSSQDVQSGSLFENTVNSVKTRAEVGLTGPAEEIRRPVTFVSPRFQCFIEDTDSYGVMYHANYLRAYDRALHSMFMINDNSLNDVINSCTSMAPDGADIGGFKNKQDHEALMVDTYADWSIVNVEHQKFNKSPPLGGTFVIHGTMIEQPNKEREVWDLYMREHEHPQSTLFNFARVTIARPGVFIPPDNIVADIAEDQEADIIQTKDMFWLYRDEFDAHYPTHLPLRNALCLFERSRSNLLGGPERLRMLKERDNLVFVVTKINDCCKFPASPGNGEVADLKPGNLVHIDTDFDVRMNGKIIDCHQTLYADDRPVAQATVTLMTLNAETFKPSSDLPEWLRDVLEGRVKPGEVYGDDYDQVAPTYLDAKTAFLPPQDSPQA</sequence>